<comment type="caution">
    <text evidence="2">The sequence shown here is derived from an EMBL/GenBank/DDBJ whole genome shotgun (WGS) entry which is preliminary data.</text>
</comment>
<keyword evidence="1" id="KW-0472">Membrane</keyword>
<evidence type="ECO:0000313" key="2">
    <source>
        <dbReference type="EMBL" id="KFX44044.1"/>
    </source>
</evidence>
<protein>
    <recommendedName>
        <fullName evidence="3">Transmembrane protein</fullName>
    </recommendedName>
</protein>
<dbReference type="AlphaFoldDB" id="A0A093V250"/>
<reference evidence="2" key="2">
    <citation type="journal article" date="2014" name="PLoS Genet.">
        <title>Signature gene expression reveals novel clues to the molecular mechanisms of dimorphic transition in Penicillium marneffei.</title>
        <authorList>
            <person name="Yang E."/>
            <person name="Wang G."/>
            <person name="Cai J."/>
            <person name="Woo P.C."/>
            <person name="Lau S.K."/>
            <person name="Yuen K.-Y."/>
            <person name="Chow W.-N."/>
            <person name="Lin X."/>
        </authorList>
    </citation>
    <scope>NUCLEOTIDE SEQUENCE</scope>
    <source>
        <strain evidence="2">PM1</strain>
    </source>
</reference>
<gene>
    <name evidence="2" type="ORF">GQ26_0311000</name>
</gene>
<evidence type="ECO:0000256" key="1">
    <source>
        <dbReference type="SAM" id="Phobius"/>
    </source>
</evidence>
<dbReference type="HOGENOM" id="CLU_110344_0_0_1"/>
<organism evidence="2">
    <name type="scientific">Talaromyces marneffei PM1</name>
    <dbReference type="NCBI Taxonomy" id="1077442"/>
    <lineage>
        <taxon>Eukaryota</taxon>
        <taxon>Fungi</taxon>
        <taxon>Dikarya</taxon>
        <taxon>Ascomycota</taxon>
        <taxon>Pezizomycotina</taxon>
        <taxon>Eurotiomycetes</taxon>
        <taxon>Eurotiomycetidae</taxon>
        <taxon>Eurotiales</taxon>
        <taxon>Trichocomaceae</taxon>
        <taxon>Talaromyces</taxon>
        <taxon>Talaromyces sect. Talaromyces</taxon>
    </lineage>
</organism>
<feature type="transmembrane region" description="Helical" evidence="1">
    <location>
        <begin position="43"/>
        <end position="63"/>
    </location>
</feature>
<proteinExistence type="predicted"/>
<keyword evidence="1" id="KW-1133">Transmembrane helix</keyword>
<accession>A0A093V250</accession>
<sequence>MSNSFAALRKQRRDELAKLADQHLQNDLQESDRDTLKAAAARISTWTLIGSAVGIGFGFYVAFRLRSARKTMFEAFKAQQKPVSVVFADGRTESIPDITPLLTPSAWGDFATYFFASAGGLFLGGELGLLGGSASANRSITKDPEMRKRIETAFRKFRVDVLRKEADELDRADSVWDKMF</sequence>
<evidence type="ECO:0008006" key="3">
    <source>
        <dbReference type="Google" id="ProtNLM"/>
    </source>
</evidence>
<dbReference type="eggNOG" id="ENOG502SMP1">
    <property type="taxonomic scope" value="Eukaryota"/>
</dbReference>
<name>A0A093V250_TALMA</name>
<keyword evidence="1" id="KW-0812">Transmembrane</keyword>
<dbReference type="EMBL" id="JPOX01000031">
    <property type="protein sequence ID" value="KFX44044.1"/>
    <property type="molecule type" value="Genomic_DNA"/>
</dbReference>
<reference key="1">
    <citation type="journal article" date="2014" name="PLoS Genet.">
        <title>Signature Gene Expression Reveals Novel Clues to the Molecular Mechanisms of Dimorphic Transition in Penicillium marneffei.</title>
        <authorList>
            <person name="Yang E."/>
            <person name="Wang G."/>
            <person name="Cai J."/>
            <person name="Woo P.C."/>
            <person name="Lau S.K."/>
            <person name="Yuen K.-Y."/>
            <person name="Chow W.-N."/>
            <person name="Lin X."/>
        </authorList>
    </citation>
    <scope>NUCLEOTIDE SEQUENCE [LARGE SCALE GENOMIC DNA]</scope>
    <source>
        <strain>PM1</strain>
    </source>
</reference>